<evidence type="ECO:0008006" key="3">
    <source>
        <dbReference type="Google" id="ProtNLM"/>
    </source>
</evidence>
<dbReference type="Pfam" id="PF11692">
    <property type="entry name" value="DUF3289"/>
    <property type="match status" value="1"/>
</dbReference>
<name>A0A6P1PVT7_9GAMM</name>
<evidence type="ECO:0000313" key="2">
    <source>
        <dbReference type="Proteomes" id="UP000464053"/>
    </source>
</evidence>
<organism evidence="1 2">
    <name type="scientific">Mixta intestinalis</name>
    <dbReference type="NCBI Taxonomy" id="1615494"/>
    <lineage>
        <taxon>Bacteria</taxon>
        <taxon>Pseudomonadati</taxon>
        <taxon>Pseudomonadota</taxon>
        <taxon>Gammaproteobacteria</taxon>
        <taxon>Enterobacterales</taxon>
        <taxon>Erwiniaceae</taxon>
        <taxon>Mixta</taxon>
    </lineage>
</organism>
<dbReference type="InterPro" id="IPR017483">
    <property type="entry name" value="CHP03034"/>
</dbReference>
<dbReference type="Proteomes" id="UP000464053">
    <property type="component" value="Chromosome"/>
</dbReference>
<keyword evidence="2" id="KW-1185">Reference proteome</keyword>
<dbReference type="NCBIfam" id="TIGR03034">
    <property type="entry name" value="YPO3983 family protein"/>
    <property type="match status" value="1"/>
</dbReference>
<accession>A0A6P1PVT7</accession>
<reference evidence="1 2" key="1">
    <citation type="submission" date="2018-03" db="EMBL/GenBank/DDBJ databases">
        <title>Pantoea intestinalis SRCM103226 isolated form the mealworm.</title>
        <authorList>
            <person name="Jeong D.-Y."/>
            <person name="Kim J.W."/>
        </authorList>
    </citation>
    <scope>NUCLEOTIDE SEQUENCE [LARGE SCALE GENOMIC DNA]</scope>
    <source>
        <strain evidence="1 2">SRCM103226</strain>
    </source>
</reference>
<dbReference type="AlphaFoldDB" id="A0A6P1PVT7"/>
<dbReference type="KEGG" id="mint:C7M51_00918"/>
<dbReference type="RefSeq" id="WP_160620703.1">
    <property type="nucleotide sequence ID" value="NZ_CP028271.1"/>
</dbReference>
<proteinExistence type="predicted"/>
<protein>
    <recommendedName>
        <fullName evidence="3">DUF3289 domain-containing protein</fullName>
    </recommendedName>
</protein>
<dbReference type="EMBL" id="CP028271">
    <property type="protein sequence ID" value="QHM70640.1"/>
    <property type="molecule type" value="Genomic_DNA"/>
</dbReference>
<evidence type="ECO:0000313" key="1">
    <source>
        <dbReference type="EMBL" id="QHM70640.1"/>
    </source>
</evidence>
<sequence>MSALQFPCTIFKTQNLMDDYGAADMLYGDLTETQLKNDFHLLDVSARVNPYTLTKITPFSQPHSMFHGSRGAGEKVTHQECANILFDELRHLSQSFALYGPYKYLIVKMINHMQDNTGTPFTSLDLNRALKEHIVNDRDPENSTRILLQEALSTNIDWSKKIYPVSKIGKLKERIKNGKLPKFNRLQDNINGMGITIHDTWATHIIIDSLRIDKENYRASVRYKVQDHFGLDTADISKTKFGLFRFFRIWFLLQRHKAFSYRPFLTNMETIVEIEGEINENK</sequence>
<dbReference type="OrthoDB" id="612868at2"/>
<gene>
    <name evidence="1" type="ORF">C7M51_00918</name>
</gene>